<evidence type="ECO:0000313" key="10">
    <source>
        <dbReference type="EMBL" id="TCO32266.1"/>
    </source>
</evidence>
<protein>
    <submittedName>
        <fullName evidence="10">Phage shock protein C (PspC) family protein</fullName>
    </submittedName>
</protein>
<feature type="domain" description="Phage shock protein PspC N-terminal" evidence="8">
    <location>
        <begin position="20"/>
        <end position="74"/>
    </location>
</feature>
<evidence type="ECO:0000256" key="3">
    <source>
        <dbReference type="ARBA" id="ARBA00022692"/>
    </source>
</evidence>
<keyword evidence="3 7" id="KW-0812">Transmembrane</keyword>
<comment type="caution">
    <text evidence="10">The sequence shown here is derived from an EMBL/GenBank/DDBJ whole genome shotgun (WGS) entry which is preliminary data.</text>
</comment>
<evidence type="ECO:0000256" key="1">
    <source>
        <dbReference type="ARBA" id="ARBA00004162"/>
    </source>
</evidence>
<dbReference type="InterPro" id="IPR007168">
    <property type="entry name" value="Phageshock_PspC_N"/>
</dbReference>
<sequence length="456" mass="46997">MEQNSSGGFDRDQLNDVQSWRRSRSDRMLAGVCGGIGRALNIDPVLVRVVMAVLVISGPGLFFYVAAWVLMPDEGSDRSAAQGLLGDRIRPDHPWLWPVVIGICVFVAIAMMSSFNFGRIIPGPLVVLGLLWLLVFRRKGRKQHWSHRGGHWTGGNGTTPADPSATGAGTPGAFNPGSAAPGSGVQDSAPQGSAAPQYSATAQSGPSAPPAGPSSSAAQRPQDRVTAPVQPVWTEDDPLGLYVDEPPATATRTKAEPPVKGLRGVKPAIVALTGIAIAIAWAAGASASMMLVIGLATLGLGMLVGGFLGRTLALLPLGILLAIGVAVSTIFPNMPRDFADVNFVAAPGTTITATSTAYTFDAGSVHLDLTQATFAPGAKVVVNGGVGEVVVKVPPNVDVNANLSAEAGELITFGQQQGGHNADVQLTDLGADAKKGPQSVNVDVHLKLGSITVERG</sequence>
<dbReference type="Pfam" id="PF09922">
    <property type="entry name" value="LiaF-like_C"/>
    <property type="match status" value="1"/>
</dbReference>
<feature type="transmembrane region" description="Helical" evidence="7">
    <location>
        <begin position="95"/>
        <end position="114"/>
    </location>
</feature>
<feature type="domain" description="Cell wall-active antibiotics response LiaF-like C-terminal" evidence="9">
    <location>
        <begin position="362"/>
        <end position="453"/>
    </location>
</feature>
<evidence type="ECO:0000256" key="6">
    <source>
        <dbReference type="SAM" id="MobiDB-lite"/>
    </source>
</evidence>
<dbReference type="InterPro" id="IPR024425">
    <property type="entry name" value="LiaF-like_C"/>
</dbReference>
<feature type="transmembrane region" description="Helical" evidence="7">
    <location>
        <begin position="313"/>
        <end position="331"/>
    </location>
</feature>
<dbReference type="PANTHER" id="PTHR33885">
    <property type="entry name" value="PHAGE SHOCK PROTEIN C"/>
    <property type="match status" value="1"/>
</dbReference>
<proteinExistence type="predicted"/>
<dbReference type="EMBL" id="SLWM01000001">
    <property type="protein sequence ID" value="TCO32266.1"/>
    <property type="molecule type" value="Genomic_DNA"/>
</dbReference>
<dbReference type="PANTHER" id="PTHR33885:SF3">
    <property type="entry name" value="PHAGE SHOCK PROTEIN C"/>
    <property type="match status" value="1"/>
</dbReference>
<evidence type="ECO:0000256" key="5">
    <source>
        <dbReference type="ARBA" id="ARBA00023136"/>
    </source>
</evidence>
<evidence type="ECO:0000256" key="2">
    <source>
        <dbReference type="ARBA" id="ARBA00022475"/>
    </source>
</evidence>
<evidence type="ECO:0000259" key="9">
    <source>
        <dbReference type="Pfam" id="PF09922"/>
    </source>
</evidence>
<dbReference type="InterPro" id="IPR052027">
    <property type="entry name" value="PspC"/>
</dbReference>
<dbReference type="RefSeq" id="WP_132186818.1">
    <property type="nucleotide sequence ID" value="NZ_SLWM01000001.1"/>
</dbReference>
<dbReference type="Proteomes" id="UP000295818">
    <property type="component" value="Unassembled WGS sequence"/>
</dbReference>
<evidence type="ECO:0000259" key="8">
    <source>
        <dbReference type="Pfam" id="PF04024"/>
    </source>
</evidence>
<name>A0ABY2BVE0_9ACTN</name>
<gene>
    <name evidence="10" type="ORF">EV644_101909</name>
</gene>
<keyword evidence="11" id="KW-1185">Reference proteome</keyword>
<evidence type="ECO:0000256" key="4">
    <source>
        <dbReference type="ARBA" id="ARBA00022989"/>
    </source>
</evidence>
<evidence type="ECO:0000313" key="11">
    <source>
        <dbReference type="Proteomes" id="UP000295818"/>
    </source>
</evidence>
<accession>A0ABY2BVE0</accession>
<keyword evidence="4 7" id="KW-1133">Transmembrane helix</keyword>
<evidence type="ECO:0000256" key="7">
    <source>
        <dbReference type="SAM" id="Phobius"/>
    </source>
</evidence>
<feature type="compositionally biased region" description="Polar residues" evidence="6">
    <location>
        <begin position="185"/>
        <end position="198"/>
    </location>
</feature>
<keyword evidence="5 7" id="KW-0472">Membrane</keyword>
<keyword evidence="2" id="KW-1003">Cell membrane</keyword>
<feature type="transmembrane region" description="Helical" evidence="7">
    <location>
        <begin position="264"/>
        <end position="283"/>
    </location>
</feature>
<comment type="subcellular location">
    <subcellularLocation>
        <location evidence="1">Cell membrane</location>
        <topology evidence="1">Single-pass membrane protein</topology>
    </subcellularLocation>
</comment>
<feature type="transmembrane region" description="Helical" evidence="7">
    <location>
        <begin position="289"/>
        <end position="308"/>
    </location>
</feature>
<dbReference type="Pfam" id="PF04024">
    <property type="entry name" value="PspC"/>
    <property type="match status" value="1"/>
</dbReference>
<feature type="transmembrane region" description="Helical" evidence="7">
    <location>
        <begin position="45"/>
        <end position="70"/>
    </location>
</feature>
<feature type="region of interest" description="Disordered" evidence="6">
    <location>
        <begin position="145"/>
        <end position="258"/>
    </location>
</feature>
<reference evidence="10 11" key="1">
    <citation type="journal article" date="2015" name="Stand. Genomic Sci.">
        <title>Genomic Encyclopedia of Bacterial and Archaeal Type Strains, Phase III: the genomes of soil and plant-associated and newly described type strains.</title>
        <authorList>
            <person name="Whitman W.B."/>
            <person name="Woyke T."/>
            <person name="Klenk H.P."/>
            <person name="Zhou Y."/>
            <person name="Lilburn T.G."/>
            <person name="Beck B.J."/>
            <person name="De Vos P."/>
            <person name="Vandamme P."/>
            <person name="Eisen J.A."/>
            <person name="Garrity G."/>
            <person name="Hugenholtz P."/>
            <person name="Kyrpides N.C."/>
        </authorList>
    </citation>
    <scope>NUCLEOTIDE SEQUENCE [LARGE SCALE GENOMIC DNA]</scope>
    <source>
        <strain evidence="10 11">VKM Ac-2538</strain>
    </source>
</reference>
<organism evidence="10 11">
    <name type="scientific">Kribbella orskensis</name>
    <dbReference type="NCBI Taxonomy" id="2512216"/>
    <lineage>
        <taxon>Bacteria</taxon>
        <taxon>Bacillati</taxon>
        <taxon>Actinomycetota</taxon>
        <taxon>Actinomycetes</taxon>
        <taxon>Propionibacteriales</taxon>
        <taxon>Kribbellaceae</taxon>
        <taxon>Kribbella</taxon>
    </lineage>
</organism>
<feature type="transmembrane region" description="Helical" evidence="7">
    <location>
        <begin position="120"/>
        <end position="136"/>
    </location>
</feature>